<evidence type="ECO:0000313" key="4">
    <source>
        <dbReference type="Proteomes" id="UP000436088"/>
    </source>
</evidence>
<proteinExistence type="predicted"/>
<feature type="compositionally biased region" description="Low complexity" evidence="1">
    <location>
        <begin position="262"/>
        <end position="271"/>
    </location>
</feature>
<name>A0A6A2Z9N0_HIBSY</name>
<gene>
    <name evidence="3" type="ORF">F3Y22_tig00110962pilonHSYRG00013</name>
</gene>
<dbReference type="Pfam" id="PF05699">
    <property type="entry name" value="Dimer_Tnp_hAT"/>
    <property type="match status" value="1"/>
</dbReference>
<evidence type="ECO:0000313" key="3">
    <source>
        <dbReference type="EMBL" id="KAE8688608.1"/>
    </source>
</evidence>
<feature type="region of interest" description="Disordered" evidence="1">
    <location>
        <begin position="258"/>
        <end position="331"/>
    </location>
</feature>
<dbReference type="GO" id="GO:0046983">
    <property type="term" value="F:protein dimerization activity"/>
    <property type="evidence" value="ECO:0007669"/>
    <property type="project" value="InterPro"/>
</dbReference>
<evidence type="ECO:0000259" key="2">
    <source>
        <dbReference type="Pfam" id="PF05699"/>
    </source>
</evidence>
<dbReference type="AlphaFoldDB" id="A0A6A2Z9N0"/>
<dbReference type="InterPro" id="IPR012337">
    <property type="entry name" value="RNaseH-like_sf"/>
</dbReference>
<dbReference type="EMBL" id="VEPZ02001184">
    <property type="protein sequence ID" value="KAE8688608.1"/>
    <property type="molecule type" value="Genomic_DNA"/>
</dbReference>
<keyword evidence="4" id="KW-1185">Reference proteome</keyword>
<feature type="compositionally biased region" description="Acidic residues" evidence="1">
    <location>
        <begin position="295"/>
        <end position="331"/>
    </location>
</feature>
<dbReference type="PANTHER" id="PTHR32166">
    <property type="entry name" value="OSJNBA0013A04.12 PROTEIN"/>
    <property type="match status" value="1"/>
</dbReference>
<dbReference type="Proteomes" id="UP000436088">
    <property type="component" value="Unassembled WGS sequence"/>
</dbReference>
<accession>A0A6A2Z9N0</accession>
<reference evidence="3" key="1">
    <citation type="submission" date="2019-09" db="EMBL/GenBank/DDBJ databases">
        <title>Draft genome information of white flower Hibiscus syriacus.</title>
        <authorList>
            <person name="Kim Y.-M."/>
        </authorList>
    </citation>
    <scope>NUCLEOTIDE SEQUENCE [LARGE SCALE GENOMIC DNA]</scope>
    <source>
        <strain evidence="3">YM2019G1</strain>
    </source>
</reference>
<evidence type="ECO:0000256" key="1">
    <source>
        <dbReference type="SAM" id="MobiDB-lite"/>
    </source>
</evidence>
<dbReference type="PANTHER" id="PTHR32166:SF74">
    <property type="entry name" value="OS05G0256350 PROTEIN"/>
    <property type="match status" value="1"/>
</dbReference>
<dbReference type="SUPFAM" id="SSF53098">
    <property type="entry name" value="Ribonuclease H-like"/>
    <property type="match status" value="1"/>
</dbReference>
<protein>
    <submittedName>
        <fullName evidence="3">Hydroxyproline-rich glycoprotein family protein</fullName>
    </submittedName>
</protein>
<organism evidence="3 4">
    <name type="scientific">Hibiscus syriacus</name>
    <name type="common">Rose of Sharon</name>
    <dbReference type="NCBI Taxonomy" id="106335"/>
    <lineage>
        <taxon>Eukaryota</taxon>
        <taxon>Viridiplantae</taxon>
        <taxon>Streptophyta</taxon>
        <taxon>Embryophyta</taxon>
        <taxon>Tracheophyta</taxon>
        <taxon>Spermatophyta</taxon>
        <taxon>Magnoliopsida</taxon>
        <taxon>eudicotyledons</taxon>
        <taxon>Gunneridae</taxon>
        <taxon>Pentapetalae</taxon>
        <taxon>rosids</taxon>
        <taxon>malvids</taxon>
        <taxon>Malvales</taxon>
        <taxon>Malvaceae</taxon>
        <taxon>Malvoideae</taxon>
        <taxon>Hibiscus</taxon>
    </lineage>
</organism>
<dbReference type="InterPro" id="IPR008906">
    <property type="entry name" value="HATC_C_dom"/>
</dbReference>
<comment type="caution">
    <text evidence="3">The sequence shown here is derived from an EMBL/GenBank/DDBJ whole genome shotgun (WGS) entry which is preliminary data.</text>
</comment>
<feature type="domain" description="HAT C-terminal dimerisation" evidence="2">
    <location>
        <begin position="129"/>
        <end position="195"/>
    </location>
</feature>
<sequence>MITSSEWNNTKWSNDPAGKRLTSIILQERFWRNIVYALKLTGPLVKVLRMVDGDKKPTMGYIYESTDKAKETIALSFLHKEENYKKAFEYIDARLVPDLSTQDKIGEQLDLYQNAQGLFGNPMAVRQRKKRAPADWWFAYGASAPELQKFAIRVLSLTCSATGCERNWSVFQQLHSKRRNRLAQSRLNDMVYVKFNRALRRRYQRKDTTDPILLKEIDESNEWLMGHMDDEDGEEDDFVFDGDDLTWSAVDKAYGASQATYSTRRTSTSSSSRDRGKGVAQTSTRRRPSTGLNLIDEDDEEIEQDIGLSEDDGEEEVLGIDVDDDDDEDEF</sequence>